<reference evidence="3" key="1">
    <citation type="journal article" date="2021" name="PeerJ">
        <title>Extensive microbial diversity within the chicken gut microbiome revealed by metagenomics and culture.</title>
        <authorList>
            <person name="Gilroy R."/>
            <person name="Ravi A."/>
            <person name="Getino M."/>
            <person name="Pursley I."/>
            <person name="Horton D.L."/>
            <person name="Alikhan N.F."/>
            <person name="Baker D."/>
            <person name="Gharbi K."/>
            <person name="Hall N."/>
            <person name="Watson M."/>
            <person name="Adriaenssens E.M."/>
            <person name="Foster-Nyarko E."/>
            <person name="Jarju S."/>
            <person name="Secka A."/>
            <person name="Antonio M."/>
            <person name="Oren A."/>
            <person name="Chaudhuri R.R."/>
            <person name="La Ragione R."/>
            <person name="Hildebrand F."/>
            <person name="Pallen M.J."/>
        </authorList>
    </citation>
    <scope>NUCLEOTIDE SEQUENCE</scope>
    <source>
        <strain evidence="3">2239</strain>
    </source>
</reference>
<keyword evidence="1" id="KW-0472">Membrane</keyword>
<dbReference type="Pfam" id="PF08378">
    <property type="entry name" value="NERD"/>
    <property type="match status" value="1"/>
</dbReference>
<sequence length="216" mass="23388">MDLNALIFIIIVVAAGLLAFAVTMYVIGLFRQKDQALAGGAPAGKKTGEMPDDEHKGAEAIVRAVRRFAASDDYAVIAPVNVQGSKDAADLDLLLVGWFGVLGVKCLGWGGEVYGSLDEEQWTQVLPQGRRTFENPMTRAGKSARAVRDALFAAKLKNVPVETVVVFTNPAASLNLPRSTGHYTEKTFLAYLKGPRFREDKKVEVEPVAAALRQQD</sequence>
<dbReference type="Proteomes" id="UP000824193">
    <property type="component" value="Unassembled WGS sequence"/>
</dbReference>
<evidence type="ECO:0000313" key="3">
    <source>
        <dbReference type="EMBL" id="HIX05025.1"/>
    </source>
</evidence>
<keyword evidence="1" id="KW-1133">Transmembrane helix</keyword>
<keyword evidence="1" id="KW-0812">Transmembrane</keyword>
<organism evidence="3 4">
    <name type="scientific">Candidatus Allofournierella pullicola</name>
    <dbReference type="NCBI Taxonomy" id="2838596"/>
    <lineage>
        <taxon>Bacteria</taxon>
        <taxon>Bacillati</taxon>
        <taxon>Bacillota</taxon>
        <taxon>Clostridia</taxon>
        <taxon>Eubacteriales</taxon>
        <taxon>Oscillospiraceae</taxon>
        <taxon>Allofournierella</taxon>
    </lineage>
</organism>
<name>A0A9D1V2S2_9FIRM</name>
<feature type="domain" description="NERD" evidence="2">
    <location>
        <begin position="57"/>
        <end position="168"/>
    </location>
</feature>
<protein>
    <submittedName>
        <fullName evidence="3">NERD domain-containing protein</fullName>
    </submittedName>
</protein>
<dbReference type="AlphaFoldDB" id="A0A9D1V2S2"/>
<comment type="caution">
    <text evidence="3">The sequence shown here is derived from an EMBL/GenBank/DDBJ whole genome shotgun (WGS) entry which is preliminary data.</text>
</comment>
<dbReference type="EMBL" id="DXFW01000008">
    <property type="protein sequence ID" value="HIX05025.1"/>
    <property type="molecule type" value="Genomic_DNA"/>
</dbReference>
<feature type="transmembrane region" description="Helical" evidence="1">
    <location>
        <begin position="6"/>
        <end position="27"/>
    </location>
</feature>
<reference evidence="3" key="2">
    <citation type="submission" date="2021-04" db="EMBL/GenBank/DDBJ databases">
        <authorList>
            <person name="Gilroy R."/>
        </authorList>
    </citation>
    <scope>NUCLEOTIDE SEQUENCE</scope>
    <source>
        <strain evidence="3">2239</strain>
    </source>
</reference>
<evidence type="ECO:0000256" key="1">
    <source>
        <dbReference type="SAM" id="Phobius"/>
    </source>
</evidence>
<dbReference type="InterPro" id="IPR011528">
    <property type="entry name" value="NERD"/>
</dbReference>
<evidence type="ECO:0000259" key="2">
    <source>
        <dbReference type="Pfam" id="PF08378"/>
    </source>
</evidence>
<proteinExistence type="predicted"/>
<accession>A0A9D1V2S2</accession>
<evidence type="ECO:0000313" key="4">
    <source>
        <dbReference type="Proteomes" id="UP000824193"/>
    </source>
</evidence>
<gene>
    <name evidence="3" type="ORF">H9865_02785</name>
</gene>